<comment type="caution">
    <text evidence="2">The sequence shown here is derived from an EMBL/GenBank/DDBJ whole genome shotgun (WGS) entry which is preliminary data.</text>
</comment>
<proteinExistence type="predicted"/>
<name>A0AAD8HND9_9APIA</name>
<keyword evidence="1" id="KW-0812">Transmembrane</keyword>
<dbReference type="EMBL" id="JAUIZM010000008">
    <property type="protein sequence ID" value="KAK1370460.1"/>
    <property type="molecule type" value="Genomic_DNA"/>
</dbReference>
<evidence type="ECO:0000313" key="2">
    <source>
        <dbReference type="EMBL" id="KAK1370460.1"/>
    </source>
</evidence>
<accession>A0AAD8HND9</accession>
<dbReference type="AlphaFoldDB" id="A0AAD8HND9"/>
<feature type="transmembrane region" description="Helical" evidence="1">
    <location>
        <begin position="78"/>
        <end position="98"/>
    </location>
</feature>
<keyword evidence="1" id="KW-1133">Transmembrane helix</keyword>
<gene>
    <name evidence="2" type="ORF">POM88_036552</name>
</gene>
<evidence type="ECO:0000313" key="3">
    <source>
        <dbReference type="Proteomes" id="UP001237642"/>
    </source>
</evidence>
<reference evidence="2" key="1">
    <citation type="submission" date="2023-02" db="EMBL/GenBank/DDBJ databases">
        <title>Genome of toxic invasive species Heracleum sosnowskyi carries increased number of genes despite the absence of recent whole-genome duplications.</title>
        <authorList>
            <person name="Schelkunov M."/>
            <person name="Shtratnikova V."/>
            <person name="Makarenko M."/>
            <person name="Klepikova A."/>
            <person name="Omelchenko D."/>
            <person name="Novikova G."/>
            <person name="Obukhova E."/>
            <person name="Bogdanov V."/>
            <person name="Penin A."/>
            <person name="Logacheva M."/>
        </authorList>
    </citation>
    <scope>NUCLEOTIDE SEQUENCE</scope>
    <source>
        <strain evidence="2">Hsosn_3</strain>
        <tissue evidence="2">Leaf</tissue>
    </source>
</reference>
<evidence type="ECO:0000256" key="1">
    <source>
        <dbReference type="SAM" id="Phobius"/>
    </source>
</evidence>
<dbReference type="Proteomes" id="UP001237642">
    <property type="component" value="Unassembled WGS sequence"/>
</dbReference>
<sequence>MPTKFKIFVLPWLPQRIQDIVERHHASSELEDYRYLSTLKELELLDLVRISSNLENKVRRDFSSIFQATDQPGDIEKWFAYIFKAGLGFVVLVIAGIVDDYCRIAGIVVEFE</sequence>
<reference evidence="2" key="2">
    <citation type="submission" date="2023-05" db="EMBL/GenBank/DDBJ databases">
        <authorList>
            <person name="Schelkunov M.I."/>
        </authorList>
    </citation>
    <scope>NUCLEOTIDE SEQUENCE</scope>
    <source>
        <strain evidence="2">Hsosn_3</strain>
        <tissue evidence="2">Leaf</tissue>
    </source>
</reference>
<organism evidence="2 3">
    <name type="scientific">Heracleum sosnowskyi</name>
    <dbReference type="NCBI Taxonomy" id="360622"/>
    <lineage>
        <taxon>Eukaryota</taxon>
        <taxon>Viridiplantae</taxon>
        <taxon>Streptophyta</taxon>
        <taxon>Embryophyta</taxon>
        <taxon>Tracheophyta</taxon>
        <taxon>Spermatophyta</taxon>
        <taxon>Magnoliopsida</taxon>
        <taxon>eudicotyledons</taxon>
        <taxon>Gunneridae</taxon>
        <taxon>Pentapetalae</taxon>
        <taxon>asterids</taxon>
        <taxon>campanulids</taxon>
        <taxon>Apiales</taxon>
        <taxon>Apiaceae</taxon>
        <taxon>Apioideae</taxon>
        <taxon>apioid superclade</taxon>
        <taxon>Tordylieae</taxon>
        <taxon>Tordyliinae</taxon>
        <taxon>Heracleum</taxon>
    </lineage>
</organism>
<keyword evidence="3" id="KW-1185">Reference proteome</keyword>
<keyword evidence="1" id="KW-0472">Membrane</keyword>
<protein>
    <submittedName>
        <fullName evidence="2">Uncharacterized protein</fullName>
    </submittedName>
</protein>